<evidence type="ECO:0000313" key="1">
    <source>
        <dbReference type="EMBL" id="CAF3917158.1"/>
    </source>
</evidence>
<dbReference type="EMBL" id="CAJOBF010001135">
    <property type="protein sequence ID" value="CAF3917158.1"/>
    <property type="molecule type" value="Genomic_DNA"/>
</dbReference>
<comment type="caution">
    <text evidence="1">The sequence shown here is derived from an EMBL/GenBank/DDBJ whole genome shotgun (WGS) entry which is preliminary data.</text>
</comment>
<proteinExistence type="predicted"/>
<dbReference type="AlphaFoldDB" id="A0A819IIT3"/>
<sequence>MTCGIVYNKLWNNYLNKYGDFRERLQTIKKDHECLALQYQLSNIKQKSINTRFRSSTASKNPKHGISRRKLFNKCSSHSSITKMNLSCKVNQIDVDELEKLIQTENFPANIFSENYRFRPSIEHEIDLTVKNNVHDNSHLLQSGQLLEPLKSSFRKNSMLKTNKQSSTNLFSNSHKSVQKSELDTTIQVASSSADLIGNRNKNLYVQLLEHLRQGEKSKLSKFDPKLDRKSSDINANTNSPVQKLLAFLRTLDSTSDDQQNSSKFDERTLLDLFSVDHHLSSPTYVPINIHQLHRIPKTIRNSLKSTSDGEQMLDKIQADISSSTKPGSNSKIFKNSKTLLNINKPKLDSHEGSDTSAFDKQNNELVTGFIHDMTE</sequence>
<organism evidence="1 3">
    <name type="scientific">Rotaria magnacalcarata</name>
    <dbReference type="NCBI Taxonomy" id="392030"/>
    <lineage>
        <taxon>Eukaryota</taxon>
        <taxon>Metazoa</taxon>
        <taxon>Spiralia</taxon>
        <taxon>Gnathifera</taxon>
        <taxon>Rotifera</taxon>
        <taxon>Eurotatoria</taxon>
        <taxon>Bdelloidea</taxon>
        <taxon>Philodinida</taxon>
        <taxon>Philodinidae</taxon>
        <taxon>Rotaria</taxon>
    </lineage>
</organism>
<evidence type="ECO:0000313" key="3">
    <source>
        <dbReference type="Proteomes" id="UP000663842"/>
    </source>
</evidence>
<evidence type="ECO:0000313" key="4">
    <source>
        <dbReference type="Proteomes" id="UP000663866"/>
    </source>
</evidence>
<dbReference type="Proteomes" id="UP000663866">
    <property type="component" value="Unassembled WGS sequence"/>
</dbReference>
<protein>
    <submittedName>
        <fullName evidence="1">Uncharacterized protein</fullName>
    </submittedName>
</protein>
<dbReference type="Proteomes" id="UP000663842">
    <property type="component" value="Unassembled WGS sequence"/>
</dbReference>
<name>A0A819IIT3_9BILA</name>
<reference evidence="1" key="1">
    <citation type="submission" date="2021-02" db="EMBL/GenBank/DDBJ databases">
        <authorList>
            <person name="Nowell W R."/>
        </authorList>
    </citation>
    <scope>NUCLEOTIDE SEQUENCE</scope>
</reference>
<accession>A0A819IIT3</accession>
<dbReference type="EMBL" id="CAJOBG010001730">
    <property type="protein sequence ID" value="CAF3953693.1"/>
    <property type="molecule type" value="Genomic_DNA"/>
</dbReference>
<keyword evidence="4" id="KW-1185">Reference proteome</keyword>
<evidence type="ECO:0000313" key="2">
    <source>
        <dbReference type="EMBL" id="CAF3953693.1"/>
    </source>
</evidence>
<gene>
    <name evidence="2" type="ORF">OVN521_LOCUS12399</name>
    <name evidence="1" type="ORF">UXM345_LOCUS11413</name>
</gene>